<sequence length="82" mass="8847">MQTKGEYRVGISFNPSASGLVDEIKRKAADLIDLIDSIHPHAGDGNQGEWGEEVVQLKDTAQRGVEIAAMMAVKAATKPERV</sequence>
<dbReference type="EMBL" id="QPJL01000060">
    <property type="protein sequence ID" value="RCW77733.1"/>
    <property type="molecule type" value="Genomic_DNA"/>
</dbReference>
<organism evidence="3 4">
    <name type="scientific">Paracoccus lutimaris</name>
    <dbReference type="NCBI Taxonomy" id="1490030"/>
    <lineage>
        <taxon>Bacteria</taxon>
        <taxon>Pseudomonadati</taxon>
        <taxon>Pseudomonadota</taxon>
        <taxon>Alphaproteobacteria</taxon>
        <taxon>Rhodobacterales</taxon>
        <taxon>Paracoccaceae</taxon>
        <taxon>Paracoccus</taxon>
    </lineage>
</organism>
<gene>
    <name evidence="3" type="ORF">DFP89_1604</name>
</gene>
<dbReference type="InterPro" id="IPR056098">
    <property type="entry name" value="Acb2/Tad1_hairpin"/>
</dbReference>
<protein>
    <recommendedName>
        <fullName evidence="2">Acb2/Tad1 hairpin domain-containing protein</fullName>
    </recommendedName>
</protein>
<evidence type="ECO:0000259" key="2">
    <source>
        <dbReference type="Pfam" id="PF24729"/>
    </source>
</evidence>
<evidence type="ECO:0000256" key="1">
    <source>
        <dbReference type="ARBA" id="ARBA00022741"/>
    </source>
</evidence>
<reference evidence="3 4" key="1">
    <citation type="submission" date="2018-07" db="EMBL/GenBank/DDBJ databases">
        <title>Genomic Encyclopedia of Type Strains, Phase III (KMG-III): the genomes of soil and plant-associated and newly described type strains.</title>
        <authorList>
            <person name="Whitman W."/>
        </authorList>
    </citation>
    <scope>NUCLEOTIDE SEQUENCE [LARGE SCALE GENOMIC DNA]</scope>
    <source>
        <strain evidence="3 4">CECT 8525</strain>
    </source>
</reference>
<keyword evidence="1" id="KW-0547">Nucleotide-binding</keyword>
<dbReference type="Pfam" id="PF24729">
    <property type="entry name" value="Acb2_Tad1_hairpin"/>
    <property type="match status" value="1"/>
</dbReference>
<name>A0A368YBV4_9RHOB</name>
<feature type="domain" description="Acb2/Tad1 hairpin" evidence="2">
    <location>
        <begin position="9"/>
        <end position="77"/>
    </location>
</feature>
<proteinExistence type="predicted"/>
<dbReference type="AlphaFoldDB" id="A0A368YBV4"/>
<dbReference type="Proteomes" id="UP000253345">
    <property type="component" value="Unassembled WGS sequence"/>
</dbReference>
<keyword evidence="4" id="KW-1185">Reference proteome</keyword>
<accession>A0A368YBV4</accession>
<evidence type="ECO:0000313" key="3">
    <source>
        <dbReference type="EMBL" id="RCW77733.1"/>
    </source>
</evidence>
<dbReference type="GO" id="GO:0000166">
    <property type="term" value="F:nucleotide binding"/>
    <property type="evidence" value="ECO:0007669"/>
    <property type="project" value="UniProtKB-KW"/>
</dbReference>
<dbReference type="RefSeq" id="WP_114351000.1">
    <property type="nucleotide sequence ID" value="NZ_QPJL01000060.1"/>
</dbReference>
<comment type="caution">
    <text evidence="3">The sequence shown here is derived from an EMBL/GenBank/DDBJ whole genome shotgun (WGS) entry which is preliminary data.</text>
</comment>
<evidence type="ECO:0000313" key="4">
    <source>
        <dbReference type="Proteomes" id="UP000253345"/>
    </source>
</evidence>
<dbReference type="OrthoDB" id="7778188at2"/>